<keyword evidence="9" id="KW-1133">Transmembrane helix</keyword>
<dbReference type="InterPro" id="IPR013087">
    <property type="entry name" value="Znf_C2H2_type"/>
</dbReference>
<dbReference type="PROSITE" id="PS00028">
    <property type="entry name" value="ZINC_FINGER_C2H2_1"/>
    <property type="match status" value="5"/>
</dbReference>
<dbReference type="SMART" id="SM00355">
    <property type="entry name" value="ZnF_C2H2"/>
    <property type="match status" value="6"/>
</dbReference>
<feature type="domain" description="C2H2-type" evidence="10">
    <location>
        <begin position="402"/>
        <end position="430"/>
    </location>
</feature>
<dbReference type="GO" id="GO:0008270">
    <property type="term" value="F:zinc ion binding"/>
    <property type="evidence" value="ECO:0007669"/>
    <property type="project" value="UniProtKB-KW"/>
</dbReference>
<keyword evidence="5" id="KW-0862">Zinc</keyword>
<feature type="domain" description="C2H2-type" evidence="10">
    <location>
        <begin position="461"/>
        <end position="489"/>
    </location>
</feature>
<keyword evidence="2" id="KW-0479">Metal-binding</keyword>
<dbReference type="PANTHER" id="PTHR24406">
    <property type="entry name" value="TRANSCRIPTIONAL REPRESSOR CTCFL-RELATED"/>
    <property type="match status" value="1"/>
</dbReference>
<evidence type="ECO:0000256" key="4">
    <source>
        <dbReference type="ARBA" id="ARBA00022771"/>
    </source>
</evidence>
<keyword evidence="6" id="KW-0539">Nucleus</keyword>
<evidence type="ECO:0000256" key="7">
    <source>
        <dbReference type="PROSITE-ProRule" id="PRU00042"/>
    </source>
</evidence>
<name>A0A8J2MH85_9HEXA</name>
<evidence type="ECO:0000256" key="1">
    <source>
        <dbReference type="ARBA" id="ARBA00004123"/>
    </source>
</evidence>
<proteinExistence type="predicted"/>
<accession>A0A8J2MH85</accession>
<dbReference type="GO" id="GO:0005634">
    <property type="term" value="C:nucleus"/>
    <property type="evidence" value="ECO:0007669"/>
    <property type="project" value="UniProtKB-SubCell"/>
</dbReference>
<dbReference type="Proteomes" id="UP000708208">
    <property type="component" value="Unassembled WGS sequence"/>
</dbReference>
<evidence type="ECO:0000256" key="5">
    <source>
        <dbReference type="ARBA" id="ARBA00022833"/>
    </source>
</evidence>
<keyword evidence="3" id="KW-0677">Repeat</keyword>
<keyword evidence="9" id="KW-0812">Transmembrane</keyword>
<keyword evidence="9" id="KW-0472">Membrane</keyword>
<feature type="domain" description="C2H2-type" evidence="10">
    <location>
        <begin position="345"/>
        <end position="373"/>
    </location>
</feature>
<feature type="compositionally biased region" description="Low complexity" evidence="8">
    <location>
        <begin position="204"/>
        <end position="213"/>
    </location>
</feature>
<dbReference type="EMBL" id="CAJVCH010571775">
    <property type="protein sequence ID" value="CAG7838491.1"/>
    <property type="molecule type" value="Genomic_DNA"/>
</dbReference>
<protein>
    <recommendedName>
        <fullName evidence="10">C2H2-type domain-containing protein</fullName>
    </recommendedName>
</protein>
<evidence type="ECO:0000256" key="3">
    <source>
        <dbReference type="ARBA" id="ARBA00022737"/>
    </source>
</evidence>
<evidence type="ECO:0000256" key="2">
    <source>
        <dbReference type="ARBA" id="ARBA00022723"/>
    </source>
</evidence>
<feature type="domain" description="C2H2-type" evidence="10">
    <location>
        <begin position="431"/>
        <end position="459"/>
    </location>
</feature>
<evidence type="ECO:0000313" key="12">
    <source>
        <dbReference type="Proteomes" id="UP000708208"/>
    </source>
</evidence>
<feature type="domain" description="C2H2-type" evidence="10">
    <location>
        <begin position="374"/>
        <end position="401"/>
    </location>
</feature>
<dbReference type="PROSITE" id="PS50157">
    <property type="entry name" value="ZINC_FINGER_C2H2_2"/>
    <property type="match status" value="5"/>
</dbReference>
<dbReference type="InterPro" id="IPR050888">
    <property type="entry name" value="ZnF_C2H2-type_TF"/>
</dbReference>
<dbReference type="FunFam" id="3.30.160.60:FF:000100">
    <property type="entry name" value="Zinc finger 45-like"/>
    <property type="match status" value="1"/>
</dbReference>
<dbReference type="Pfam" id="PF14937">
    <property type="entry name" value="DUF4500"/>
    <property type="match status" value="1"/>
</dbReference>
<dbReference type="OrthoDB" id="8117402at2759"/>
<gene>
    <name evidence="11" type="ORF">AFUS01_LOCUS47459</name>
</gene>
<feature type="region of interest" description="Disordered" evidence="8">
    <location>
        <begin position="202"/>
        <end position="230"/>
    </location>
</feature>
<keyword evidence="4 7" id="KW-0863">Zinc-finger</keyword>
<organism evidence="11 12">
    <name type="scientific">Allacma fusca</name>
    <dbReference type="NCBI Taxonomy" id="39272"/>
    <lineage>
        <taxon>Eukaryota</taxon>
        <taxon>Metazoa</taxon>
        <taxon>Ecdysozoa</taxon>
        <taxon>Arthropoda</taxon>
        <taxon>Hexapoda</taxon>
        <taxon>Collembola</taxon>
        <taxon>Symphypleona</taxon>
        <taxon>Sminthuridae</taxon>
        <taxon>Allacma</taxon>
    </lineage>
</organism>
<evidence type="ECO:0000256" key="9">
    <source>
        <dbReference type="SAM" id="Phobius"/>
    </source>
</evidence>
<evidence type="ECO:0000259" key="10">
    <source>
        <dbReference type="PROSITE" id="PS50157"/>
    </source>
</evidence>
<feature type="region of interest" description="Disordered" evidence="8">
    <location>
        <begin position="261"/>
        <end position="305"/>
    </location>
</feature>
<sequence>MYVKQNKPTMYIGLFSITICLGYLAYWNYSIDRTKFYTATKNDGTIDTVKQLWLDSDKYNNLPTQAHHESCLLQLLHVRPTAISEIQNEAVDDEEVSGNIANMIAKSYCQDCCKRNHEVFNLVTEIYRLNLKLGRLREFVKAEFEKSFCIESEDSGVKGHIDSNSEELLQRNKFVRYEIAAGLDLMSRQNLTREPLSYIATDYSSSGDSNDGSEAQDVNPGGEDVDPLNSDCLAKEREIRDYQLLISGRKNQDFLDEIIHCAPSSPKDSGHRSSNDEFYEPNKLPSDSSRAEKRPRKSITRKTDGADQPRLYCAVEGCSRQKPFQSTDDLECHRLKVHEGVSKPYRCSQCELSFADEHGRRKHLQFVHLQTRGRVCEVCGRRFPDIHNLNIHSASHSSERPHQCKECDASFKIERSLKTHVKRVHRNERPHSCDRCGKSFYTGFKLKNHIQSVHFPHEKPFTCEICGRGFPIQGYLYMHKRLKHKMIETEDNDGTEATYCVEESVMEGSSLPVVASTTENPAVTYKTDLNTNADIDHGSREFTNISEALVPCKIGCSTSFTSEEGSTESYLEIESPHSSHNSSCPMDLSQFQPEIRQHYTAETHNTQIQDIPDPTPAESTPTTVTGFLPHHFL</sequence>
<evidence type="ECO:0000256" key="8">
    <source>
        <dbReference type="SAM" id="MobiDB-lite"/>
    </source>
</evidence>
<feature type="transmembrane region" description="Helical" evidence="9">
    <location>
        <begin position="12"/>
        <end position="29"/>
    </location>
</feature>
<dbReference type="AlphaFoldDB" id="A0A8J2MH85"/>
<dbReference type="Pfam" id="PF13912">
    <property type="entry name" value="zf-C2H2_6"/>
    <property type="match status" value="2"/>
</dbReference>
<dbReference type="InterPro" id="IPR026686">
    <property type="entry name" value="UPF0708"/>
</dbReference>
<evidence type="ECO:0000256" key="6">
    <source>
        <dbReference type="ARBA" id="ARBA00023242"/>
    </source>
</evidence>
<reference evidence="11" key="1">
    <citation type="submission" date="2021-06" db="EMBL/GenBank/DDBJ databases">
        <authorList>
            <person name="Hodson N. C."/>
            <person name="Mongue J. A."/>
            <person name="Jaron S. K."/>
        </authorList>
    </citation>
    <scope>NUCLEOTIDE SEQUENCE</scope>
</reference>
<keyword evidence="12" id="KW-1185">Reference proteome</keyword>
<evidence type="ECO:0000313" key="11">
    <source>
        <dbReference type="EMBL" id="CAG7838491.1"/>
    </source>
</evidence>
<comment type="caution">
    <text evidence="11">The sequence shown here is derived from an EMBL/GenBank/DDBJ whole genome shotgun (WGS) entry which is preliminary data.</text>
</comment>
<comment type="subcellular location">
    <subcellularLocation>
        <location evidence="1">Nucleus</location>
    </subcellularLocation>
</comment>